<evidence type="ECO:0000313" key="2">
    <source>
        <dbReference type="EMBL" id="MPC16716.1"/>
    </source>
</evidence>
<dbReference type="Proteomes" id="UP000324222">
    <property type="component" value="Unassembled WGS sequence"/>
</dbReference>
<gene>
    <name evidence="2" type="ORF">E2C01_009549</name>
</gene>
<reference evidence="2 3" key="1">
    <citation type="submission" date="2019-05" db="EMBL/GenBank/DDBJ databases">
        <title>Another draft genome of Portunus trituberculatus and its Hox gene families provides insights of decapod evolution.</title>
        <authorList>
            <person name="Jeong J.-H."/>
            <person name="Song I."/>
            <person name="Kim S."/>
            <person name="Choi T."/>
            <person name="Kim D."/>
            <person name="Ryu S."/>
            <person name="Kim W."/>
        </authorList>
    </citation>
    <scope>NUCLEOTIDE SEQUENCE [LARGE SCALE GENOMIC DNA]</scope>
    <source>
        <tissue evidence="2">Muscle</tissue>
    </source>
</reference>
<comment type="caution">
    <text evidence="2">The sequence shown here is derived from an EMBL/GenBank/DDBJ whole genome shotgun (WGS) entry which is preliminary data.</text>
</comment>
<organism evidence="2 3">
    <name type="scientific">Portunus trituberculatus</name>
    <name type="common">Swimming crab</name>
    <name type="synonym">Neptunus trituberculatus</name>
    <dbReference type="NCBI Taxonomy" id="210409"/>
    <lineage>
        <taxon>Eukaryota</taxon>
        <taxon>Metazoa</taxon>
        <taxon>Ecdysozoa</taxon>
        <taxon>Arthropoda</taxon>
        <taxon>Crustacea</taxon>
        <taxon>Multicrustacea</taxon>
        <taxon>Malacostraca</taxon>
        <taxon>Eumalacostraca</taxon>
        <taxon>Eucarida</taxon>
        <taxon>Decapoda</taxon>
        <taxon>Pleocyemata</taxon>
        <taxon>Brachyura</taxon>
        <taxon>Eubrachyura</taxon>
        <taxon>Portunoidea</taxon>
        <taxon>Portunidae</taxon>
        <taxon>Portuninae</taxon>
        <taxon>Portunus</taxon>
    </lineage>
</organism>
<feature type="region of interest" description="Disordered" evidence="1">
    <location>
        <begin position="53"/>
        <end position="97"/>
    </location>
</feature>
<evidence type="ECO:0000313" key="3">
    <source>
        <dbReference type="Proteomes" id="UP000324222"/>
    </source>
</evidence>
<accession>A0A5B7D640</accession>
<protein>
    <submittedName>
        <fullName evidence="2">Uncharacterized protein</fullName>
    </submittedName>
</protein>
<keyword evidence="3" id="KW-1185">Reference proteome</keyword>
<feature type="compositionally biased region" description="Basic and acidic residues" evidence="1">
    <location>
        <begin position="58"/>
        <end position="87"/>
    </location>
</feature>
<sequence>MILQQRVTLTAATACQTPATRIISCSGDPLAYPALCCERPPLLHASKQTRMVTSVETEAGREASRELEEGREAWKEGCKEGERRGLSRTEGGGAAEG</sequence>
<evidence type="ECO:0000256" key="1">
    <source>
        <dbReference type="SAM" id="MobiDB-lite"/>
    </source>
</evidence>
<name>A0A5B7D640_PORTR</name>
<dbReference type="AlphaFoldDB" id="A0A5B7D640"/>
<dbReference type="EMBL" id="VSRR010000530">
    <property type="protein sequence ID" value="MPC16716.1"/>
    <property type="molecule type" value="Genomic_DNA"/>
</dbReference>
<proteinExistence type="predicted"/>